<accession>A0A1G2M548</accession>
<dbReference type="GO" id="GO:0006412">
    <property type="term" value="P:translation"/>
    <property type="evidence" value="ECO:0007669"/>
    <property type="project" value="UniProtKB-UniRule"/>
</dbReference>
<comment type="caution">
    <text evidence="8">The sequence shown here is derived from an EMBL/GenBank/DDBJ whole genome shotgun (WGS) entry which is preliminary data.</text>
</comment>
<dbReference type="NCBIfam" id="TIGR00060">
    <property type="entry name" value="L18_bact"/>
    <property type="match status" value="1"/>
</dbReference>
<evidence type="ECO:0000313" key="8">
    <source>
        <dbReference type="EMBL" id="OHA18161.1"/>
    </source>
</evidence>
<comment type="subunit">
    <text evidence="7">Part of the 50S ribosomal subunit; part of the 5S rRNA/L5/L18/L25 subcomplex. Contacts the 5S and 23S rRNAs.</text>
</comment>
<dbReference type="SUPFAM" id="SSF53137">
    <property type="entry name" value="Translational machinery components"/>
    <property type="match status" value="1"/>
</dbReference>
<reference evidence="8 9" key="1">
    <citation type="journal article" date="2016" name="Nat. Commun.">
        <title>Thousands of microbial genomes shed light on interconnected biogeochemical processes in an aquifer system.</title>
        <authorList>
            <person name="Anantharaman K."/>
            <person name="Brown C.T."/>
            <person name="Hug L.A."/>
            <person name="Sharon I."/>
            <person name="Castelle C.J."/>
            <person name="Probst A.J."/>
            <person name="Thomas B.C."/>
            <person name="Singh A."/>
            <person name="Wilkins M.J."/>
            <person name="Karaoz U."/>
            <person name="Brodie E.L."/>
            <person name="Williams K.H."/>
            <person name="Hubbard S.S."/>
            <person name="Banfield J.F."/>
        </authorList>
    </citation>
    <scope>NUCLEOTIDE SEQUENCE [LARGE SCALE GENOMIC DNA]</scope>
</reference>
<dbReference type="InterPro" id="IPR005484">
    <property type="entry name" value="Ribosomal_uL18_bac/plant/anim"/>
</dbReference>
<dbReference type="EMBL" id="MHRF01000007">
    <property type="protein sequence ID" value="OHA18161.1"/>
    <property type="molecule type" value="Genomic_DNA"/>
</dbReference>
<dbReference type="GO" id="GO:0008097">
    <property type="term" value="F:5S rRNA binding"/>
    <property type="evidence" value="ECO:0007669"/>
    <property type="project" value="TreeGrafter"/>
</dbReference>
<evidence type="ECO:0000256" key="7">
    <source>
        <dbReference type="HAMAP-Rule" id="MF_01337"/>
    </source>
</evidence>
<dbReference type="Proteomes" id="UP000178873">
    <property type="component" value="Unassembled WGS sequence"/>
</dbReference>
<proteinExistence type="inferred from homology"/>
<keyword evidence="4 7" id="KW-0689">Ribosomal protein</keyword>
<dbReference type="InterPro" id="IPR057268">
    <property type="entry name" value="Ribosomal_L18"/>
</dbReference>
<comment type="similarity">
    <text evidence="1 7">Belongs to the universal ribosomal protein uL18 family.</text>
</comment>
<comment type="function">
    <text evidence="7">This is one of the proteins that bind and probably mediate the attachment of the 5S RNA into the large ribosomal subunit, where it forms part of the central protuberance.</text>
</comment>
<evidence type="ECO:0000256" key="1">
    <source>
        <dbReference type="ARBA" id="ARBA00007116"/>
    </source>
</evidence>
<evidence type="ECO:0000256" key="3">
    <source>
        <dbReference type="ARBA" id="ARBA00022884"/>
    </source>
</evidence>
<evidence type="ECO:0000256" key="5">
    <source>
        <dbReference type="ARBA" id="ARBA00023274"/>
    </source>
</evidence>
<dbReference type="STRING" id="1802301.A2664_01680"/>
<protein>
    <recommendedName>
        <fullName evidence="6 7">Large ribosomal subunit protein uL18</fullName>
    </recommendedName>
</protein>
<gene>
    <name evidence="7" type="primary">rplR</name>
    <name evidence="8" type="ORF">A2664_01680</name>
</gene>
<evidence type="ECO:0000256" key="2">
    <source>
        <dbReference type="ARBA" id="ARBA00022730"/>
    </source>
</evidence>
<dbReference type="CDD" id="cd00432">
    <property type="entry name" value="Ribosomal_L18_L5e"/>
    <property type="match status" value="1"/>
</dbReference>
<dbReference type="HAMAP" id="MF_01337_B">
    <property type="entry name" value="Ribosomal_uL18_B"/>
    <property type="match status" value="1"/>
</dbReference>
<evidence type="ECO:0000313" key="9">
    <source>
        <dbReference type="Proteomes" id="UP000178873"/>
    </source>
</evidence>
<evidence type="ECO:0000256" key="6">
    <source>
        <dbReference type="ARBA" id="ARBA00035197"/>
    </source>
</evidence>
<dbReference type="PANTHER" id="PTHR12899:SF3">
    <property type="entry name" value="LARGE RIBOSOMAL SUBUNIT PROTEIN UL18M"/>
    <property type="match status" value="1"/>
</dbReference>
<dbReference type="GO" id="GO:0022625">
    <property type="term" value="C:cytosolic large ribosomal subunit"/>
    <property type="evidence" value="ECO:0007669"/>
    <property type="project" value="TreeGrafter"/>
</dbReference>
<keyword evidence="5 7" id="KW-0687">Ribonucleoprotein</keyword>
<sequence length="118" mass="13016">MAITRNNTAGLKRERRHRRVRSRVSGIAERPRMAVFKSNRYLYVQLIDDTRGVTLAAATTKGMTKGSMLEKASELGKTIAELGQKQKITKVVFDRGGYLYTGKIKAVADGARAAGLVF</sequence>
<dbReference type="FunFam" id="3.30.420.100:FF:000001">
    <property type="entry name" value="50S ribosomal protein L18"/>
    <property type="match status" value="1"/>
</dbReference>
<name>A0A1G2M548_9BACT</name>
<keyword evidence="3 7" id="KW-0694">RNA-binding</keyword>
<dbReference type="AlphaFoldDB" id="A0A1G2M548"/>
<dbReference type="InterPro" id="IPR004389">
    <property type="entry name" value="Ribosomal_uL18_bac-type"/>
</dbReference>
<keyword evidence="2 7" id="KW-0699">rRNA-binding</keyword>
<dbReference type="Gene3D" id="3.30.420.100">
    <property type="match status" value="1"/>
</dbReference>
<dbReference type="Pfam" id="PF00861">
    <property type="entry name" value="Ribosomal_L18p"/>
    <property type="match status" value="1"/>
</dbReference>
<dbReference type="GO" id="GO:0003735">
    <property type="term" value="F:structural constituent of ribosome"/>
    <property type="evidence" value="ECO:0007669"/>
    <property type="project" value="InterPro"/>
</dbReference>
<dbReference type="PANTHER" id="PTHR12899">
    <property type="entry name" value="39S RIBOSOMAL PROTEIN L18, MITOCHONDRIAL"/>
    <property type="match status" value="1"/>
</dbReference>
<organism evidence="8 9">
    <name type="scientific">Candidatus Taylorbacteria bacterium RIFCSPHIGHO2_01_FULL_46_22b</name>
    <dbReference type="NCBI Taxonomy" id="1802301"/>
    <lineage>
        <taxon>Bacteria</taxon>
        <taxon>Candidatus Tayloriibacteriota</taxon>
    </lineage>
</organism>
<evidence type="ECO:0000256" key="4">
    <source>
        <dbReference type="ARBA" id="ARBA00022980"/>
    </source>
</evidence>